<evidence type="ECO:0000256" key="1">
    <source>
        <dbReference type="ARBA" id="ARBA00022857"/>
    </source>
</evidence>
<evidence type="ECO:0000313" key="6">
    <source>
        <dbReference type="Proteomes" id="UP000027037"/>
    </source>
</evidence>
<dbReference type="STRING" id="1280946.HY29_13230"/>
<evidence type="ECO:0000256" key="2">
    <source>
        <dbReference type="ARBA" id="ARBA00023002"/>
    </source>
</evidence>
<dbReference type="GO" id="GO:0009089">
    <property type="term" value="P:lysine biosynthetic process via diaminopimelate"/>
    <property type="evidence" value="ECO:0007669"/>
    <property type="project" value="InterPro"/>
</dbReference>
<dbReference type="EMBL" id="AWFF01000034">
    <property type="protein sequence ID" value="KCZ54755.1"/>
    <property type="molecule type" value="Genomic_DNA"/>
</dbReference>
<keyword evidence="6" id="KW-1185">Reference proteome</keyword>
<dbReference type="InterPro" id="IPR036291">
    <property type="entry name" value="NAD(P)-bd_dom_sf"/>
</dbReference>
<dbReference type="InterPro" id="IPR045760">
    <property type="entry name" value="DAP_DH_C"/>
</dbReference>
<sequence>MIGMDVKRAPYRVIQWATGAMGKSCLRAVIDRPDMELAGLYVYSQSKAGKDAGEIARREATGVLATNSIDDILNIDADLVIHAARIGQTHTEHDDDIIALLKSGKNVLSINGNTFSPNWPRERQERLQAACLEGGVSFAGAGLNPGFAAENLLVTATSVCSHVESVSISETVLTDQIASPEYVFDLLGFGKEVGTIDLNADDWGPAQTLNDMFEDVVASVAHSLGWTLDGIERRHRMLPSGRDLEIRAGKIAKGTANHIDWRWYGVKDGAEKVALKIAWAMNDEHVQGADHDLWQIAVKGVPDVSVAFGVQRPEDYPGRTSAEQLAVAGSVVNAIQTLVNAPAGLLTSPITTPFAASEAAQE</sequence>
<dbReference type="Pfam" id="PF19328">
    <property type="entry name" value="DAP_DH_C"/>
    <property type="match status" value="1"/>
</dbReference>
<feature type="domain" description="2,4-diaminopentanoate dehydrogenase C-terminal" evidence="4">
    <location>
        <begin position="213"/>
        <end position="347"/>
    </location>
</feature>
<dbReference type="Proteomes" id="UP000027037">
    <property type="component" value="Unassembled WGS sequence"/>
</dbReference>
<evidence type="ECO:0000259" key="3">
    <source>
        <dbReference type="Pfam" id="PF01113"/>
    </source>
</evidence>
<dbReference type="PATRIC" id="fig|1280946.3.peg.1656"/>
<feature type="domain" description="Dihydrodipicolinate reductase N-terminal" evidence="3">
    <location>
        <begin position="17"/>
        <end position="82"/>
    </location>
</feature>
<comment type="caution">
    <text evidence="5">The sequence shown here is derived from an EMBL/GenBank/DDBJ whole genome shotgun (WGS) entry which is preliminary data.</text>
</comment>
<evidence type="ECO:0000313" key="5">
    <source>
        <dbReference type="EMBL" id="KCZ54755.1"/>
    </source>
</evidence>
<dbReference type="AlphaFoldDB" id="A0A062UF77"/>
<dbReference type="Pfam" id="PF01113">
    <property type="entry name" value="DapB_N"/>
    <property type="match status" value="1"/>
</dbReference>
<evidence type="ECO:0000259" key="4">
    <source>
        <dbReference type="Pfam" id="PF19328"/>
    </source>
</evidence>
<accession>A0A062UF77</accession>
<dbReference type="eggNOG" id="COG3804">
    <property type="taxonomic scope" value="Bacteria"/>
</dbReference>
<dbReference type="CDD" id="cd24146">
    <property type="entry name" value="nat-AmDH_N_like"/>
    <property type="match status" value="1"/>
</dbReference>
<dbReference type="Gene3D" id="3.40.50.720">
    <property type="entry name" value="NAD(P)-binding Rossmann-like Domain"/>
    <property type="match status" value="1"/>
</dbReference>
<dbReference type="GO" id="GO:0008839">
    <property type="term" value="F:4-hydroxy-tetrahydrodipicolinate reductase"/>
    <property type="evidence" value="ECO:0007669"/>
    <property type="project" value="InterPro"/>
</dbReference>
<name>A0A062UF77_9PROT</name>
<keyword evidence="2" id="KW-0560">Oxidoreductase</keyword>
<reference evidence="5 6" key="1">
    <citation type="journal article" date="2014" name="Antonie Van Leeuwenhoek">
        <title>Hyphomonas beringensis sp. nov. and Hyphomonas chukchiensis sp. nov., isolated from surface seawater of the Bering Sea and Chukchi Sea.</title>
        <authorList>
            <person name="Li C."/>
            <person name="Lai Q."/>
            <person name="Li G."/>
            <person name="Dong C."/>
            <person name="Wang J."/>
            <person name="Liao Y."/>
            <person name="Shao Z."/>
        </authorList>
    </citation>
    <scope>NUCLEOTIDE SEQUENCE [LARGE SCALE GENOMIC DNA]</scope>
    <source>
        <strain evidence="5 6">25B14_1</strain>
    </source>
</reference>
<dbReference type="SUPFAM" id="SSF51735">
    <property type="entry name" value="NAD(P)-binding Rossmann-fold domains"/>
    <property type="match status" value="1"/>
</dbReference>
<dbReference type="InterPro" id="IPR000846">
    <property type="entry name" value="DapB_N"/>
</dbReference>
<proteinExistence type="predicted"/>
<keyword evidence="1" id="KW-0521">NADP</keyword>
<protein>
    <submittedName>
        <fullName evidence="5">Uncharacterized protein</fullName>
    </submittedName>
</protein>
<gene>
    <name evidence="5" type="ORF">HY29_13230</name>
</gene>
<organism evidence="5 6">
    <name type="scientific">Hyphomonas beringensis</name>
    <dbReference type="NCBI Taxonomy" id="1280946"/>
    <lineage>
        <taxon>Bacteria</taxon>
        <taxon>Pseudomonadati</taxon>
        <taxon>Pseudomonadota</taxon>
        <taxon>Alphaproteobacteria</taxon>
        <taxon>Hyphomonadales</taxon>
        <taxon>Hyphomonadaceae</taxon>
        <taxon>Hyphomonas</taxon>
    </lineage>
</organism>